<comment type="subcellular location">
    <subcellularLocation>
        <location evidence="3">Cytoplasm</location>
    </subcellularLocation>
    <text evidence="3">The tmRNA-SmpB complex associates with stalled 70S ribosomes.</text>
</comment>
<dbReference type="NCBIfam" id="NF003843">
    <property type="entry name" value="PRK05422.1"/>
    <property type="match status" value="1"/>
</dbReference>
<name>A0ABP7VTE7_9ACTN</name>
<dbReference type="EMBL" id="BAAAZY010000015">
    <property type="protein sequence ID" value="GAA4074060.1"/>
    <property type="molecule type" value="Genomic_DNA"/>
</dbReference>
<dbReference type="Proteomes" id="UP001499984">
    <property type="component" value="Unassembled WGS sequence"/>
</dbReference>
<dbReference type="CDD" id="cd09294">
    <property type="entry name" value="SmpB"/>
    <property type="match status" value="1"/>
</dbReference>
<feature type="compositionally biased region" description="Basic and acidic residues" evidence="4">
    <location>
        <begin position="156"/>
        <end position="173"/>
    </location>
</feature>
<keyword evidence="2 3" id="KW-0694">RNA-binding</keyword>
<feature type="region of interest" description="Disordered" evidence="4">
    <location>
        <begin position="1"/>
        <end position="35"/>
    </location>
</feature>
<gene>
    <name evidence="3 5" type="primary">smpB</name>
    <name evidence="5" type="ORF">GCM10022233_59840</name>
</gene>
<reference evidence="6" key="1">
    <citation type="journal article" date="2019" name="Int. J. Syst. Evol. Microbiol.">
        <title>The Global Catalogue of Microorganisms (GCM) 10K type strain sequencing project: providing services to taxonomists for standard genome sequencing and annotation.</title>
        <authorList>
            <consortium name="The Broad Institute Genomics Platform"/>
            <consortium name="The Broad Institute Genome Sequencing Center for Infectious Disease"/>
            <person name="Wu L."/>
            <person name="Ma J."/>
        </authorList>
    </citation>
    <scope>NUCLEOTIDE SEQUENCE [LARGE SCALE GENOMIC DNA]</scope>
    <source>
        <strain evidence="6">JCM 16925</strain>
    </source>
</reference>
<dbReference type="PANTHER" id="PTHR30308">
    <property type="entry name" value="TMRNA-BINDING COMPONENT OF TRANS-TRANSLATION TAGGING COMPLEX"/>
    <property type="match status" value="1"/>
</dbReference>
<dbReference type="PROSITE" id="PS01317">
    <property type="entry name" value="SSRP"/>
    <property type="match status" value="1"/>
</dbReference>
<comment type="caution">
    <text evidence="5">The sequence shown here is derived from an EMBL/GenBank/DDBJ whole genome shotgun (WGS) entry which is preliminary data.</text>
</comment>
<dbReference type="SUPFAM" id="SSF74982">
    <property type="entry name" value="Small protein B (SmpB)"/>
    <property type="match status" value="1"/>
</dbReference>
<protein>
    <recommendedName>
        <fullName evidence="3">SsrA-binding protein</fullName>
    </recommendedName>
    <alternativeName>
        <fullName evidence="3">Small protein B</fullName>
    </alternativeName>
</protein>
<dbReference type="InterPro" id="IPR020081">
    <property type="entry name" value="SsrA-bd_prot_CS"/>
</dbReference>
<dbReference type="InterPro" id="IPR023620">
    <property type="entry name" value="SmpB"/>
</dbReference>
<accession>A0ABP7VTE7</accession>
<sequence length="185" mass="20970">MSKGMYVPKESQPKQGGAAAAKARDGEKGGKRKIVAQNKKARHDYAIIDTYEAGLVLMGTEVKSLREGRTSLTDGFVQIDRGEAWLHNAHIPEYHQGSWTNHSARRKRKLLLHREEIDKLEAKSQETGHTIVPLALYFKDGRAKAEIALARGKKEYDKRQTLREKQDRRESDRAIAAAKRRQRGV</sequence>
<evidence type="ECO:0000256" key="1">
    <source>
        <dbReference type="ARBA" id="ARBA00022490"/>
    </source>
</evidence>
<dbReference type="PANTHER" id="PTHR30308:SF2">
    <property type="entry name" value="SSRA-BINDING PROTEIN"/>
    <property type="match status" value="1"/>
</dbReference>
<dbReference type="Gene3D" id="2.40.280.10">
    <property type="match status" value="1"/>
</dbReference>
<dbReference type="InterPro" id="IPR000037">
    <property type="entry name" value="SsrA-bd_prot"/>
</dbReference>
<keyword evidence="1 3" id="KW-0963">Cytoplasm</keyword>
<dbReference type="HAMAP" id="MF_00023">
    <property type="entry name" value="SmpB"/>
    <property type="match status" value="1"/>
</dbReference>
<evidence type="ECO:0000313" key="6">
    <source>
        <dbReference type="Proteomes" id="UP001499984"/>
    </source>
</evidence>
<dbReference type="NCBIfam" id="TIGR00086">
    <property type="entry name" value="smpB"/>
    <property type="match status" value="1"/>
</dbReference>
<evidence type="ECO:0000256" key="4">
    <source>
        <dbReference type="SAM" id="MobiDB-lite"/>
    </source>
</evidence>
<dbReference type="Pfam" id="PF01668">
    <property type="entry name" value="SmpB"/>
    <property type="match status" value="1"/>
</dbReference>
<organism evidence="5 6">
    <name type="scientific">Streptomyces shaanxiensis</name>
    <dbReference type="NCBI Taxonomy" id="653357"/>
    <lineage>
        <taxon>Bacteria</taxon>
        <taxon>Bacillati</taxon>
        <taxon>Actinomycetota</taxon>
        <taxon>Actinomycetes</taxon>
        <taxon>Kitasatosporales</taxon>
        <taxon>Streptomycetaceae</taxon>
        <taxon>Streptomyces</taxon>
    </lineage>
</organism>
<comment type="similarity">
    <text evidence="3">Belongs to the SmpB family.</text>
</comment>
<evidence type="ECO:0000313" key="5">
    <source>
        <dbReference type="EMBL" id="GAA4074060.1"/>
    </source>
</evidence>
<feature type="region of interest" description="Disordered" evidence="4">
    <location>
        <begin position="156"/>
        <end position="185"/>
    </location>
</feature>
<keyword evidence="6" id="KW-1185">Reference proteome</keyword>
<proteinExistence type="inferred from homology"/>
<evidence type="ECO:0000256" key="3">
    <source>
        <dbReference type="HAMAP-Rule" id="MF_00023"/>
    </source>
</evidence>
<evidence type="ECO:0000256" key="2">
    <source>
        <dbReference type="ARBA" id="ARBA00022884"/>
    </source>
</evidence>
<comment type="function">
    <text evidence="3">Required for rescue of stalled ribosomes mediated by trans-translation. Binds to transfer-messenger RNA (tmRNA), required for stable association of tmRNA with ribosomes. tmRNA and SmpB together mimic tRNA shape, replacing the anticodon stem-loop with SmpB. tmRNA is encoded by the ssrA gene; the 2 termini fold to resemble tRNA(Ala) and it encodes a 'tag peptide', a short internal open reading frame. During trans-translation Ala-aminoacylated tmRNA acts like a tRNA, entering the A-site of stalled ribosomes, displacing the stalled mRNA. The ribosome then switches to translate the ORF on the tmRNA; the nascent peptide is terminated with the 'tag peptide' encoded by the tmRNA and targeted for degradation. The ribosome is freed to recommence translation, which seems to be the essential function of trans-translation.</text>
</comment>